<dbReference type="GO" id="GO:0016491">
    <property type="term" value="F:oxidoreductase activity"/>
    <property type="evidence" value="ECO:0007669"/>
    <property type="project" value="UniProtKB-KW"/>
</dbReference>
<dbReference type="PROSITE" id="PS51471">
    <property type="entry name" value="FE2OG_OXY"/>
    <property type="match status" value="1"/>
</dbReference>
<dbReference type="PRINTS" id="PR00682">
    <property type="entry name" value="IPNSYNTHASE"/>
</dbReference>
<evidence type="ECO:0000256" key="2">
    <source>
        <dbReference type="ARBA" id="ARBA00023194"/>
    </source>
</evidence>
<dbReference type="Pfam" id="PF03171">
    <property type="entry name" value="2OG-FeII_Oxy"/>
    <property type="match status" value="1"/>
</dbReference>
<comment type="pathway">
    <text evidence="1">Antibiotic biosynthesis.</text>
</comment>
<dbReference type="GO" id="GO:0017000">
    <property type="term" value="P:antibiotic biosynthetic process"/>
    <property type="evidence" value="ECO:0007669"/>
    <property type="project" value="UniProtKB-KW"/>
</dbReference>
<keyword evidence="3" id="KW-0560">Oxidoreductase</keyword>
<keyword evidence="6" id="KW-1185">Reference proteome</keyword>
<accession>A0A916TFQ1</accession>
<reference evidence="5" key="1">
    <citation type="journal article" date="2014" name="Int. J. Syst. Evol. Microbiol.">
        <title>Complete genome sequence of Corynebacterium casei LMG S-19264T (=DSM 44701T), isolated from a smear-ripened cheese.</title>
        <authorList>
            <consortium name="US DOE Joint Genome Institute (JGI-PGF)"/>
            <person name="Walter F."/>
            <person name="Albersmeier A."/>
            <person name="Kalinowski J."/>
            <person name="Ruckert C."/>
        </authorList>
    </citation>
    <scope>NUCLEOTIDE SEQUENCE</scope>
    <source>
        <strain evidence="5">CGMCC 1.12827</strain>
    </source>
</reference>
<dbReference type="SUPFAM" id="SSF51197">
    <property type="entry name" value="Clavaminate synthase-like"/>
    <property type="match status" value="1"/>
</dbReference>
<keyword evidence="3" id="KW-0479">Metal-binding</keyword>
<evidence type="ECO:0000313" key="6">
    <source>
        <dbReference type="Proteomes" id="UP000621454"/>
    </source>
</evidence>
<dbReference type="Proteomes" id="UP000621454">
    <property type="component" value="Unassembled WGS sequence"/>
</dbReference>
<dbReference type="InterPro" id="IPR050231">
    <property type="entry name" value="Iron_ascorbate_oxido_reductase"/>
</dbReference>
<name>A0A916TFQ1_9ACTN</name>
<evidence type="ECO:0000256" key="1">
    <source>
        <dbReference type="ARBA" id="ARBA00004792"/>
    </source>
</evidence>
<dbReference type="InterPro" id="IPR044861">
    <property type="entry name" value="IPNS-like_FE2OG_OXY"/>
</dbReference>
<comment type="similarity">
    <text evidence="3">Belongs to the iron/ascorbate-dependent oxidoreductase family.</text>
</comment>
<evidence type="ECO:0000313" key="5">
    <source>
        <dbReference type="EMBL" id="GGB43225.1"/>
    </source>
</evidence>
<gene>
    <name evidence="5" type="ORF">GCM10011489_33410</name>
</gene>
<dbReference type="AlphaFoldDB" id="A0A916TFQ1"/>
<proteinExistence type="inferred from homology"/>
<dbReference type="Pfam" id="PF14226">
    <property type="entry name" value="DIOX_N"/>
    <property type="match status" value="1"/>
</dbReference>
<dbReference type="Gene3D" id="2.60.120.330">
    <property type="entry name" value="B-lactam Antibiotic, Isopenicillin N Synthase, Chain"/>
    <property type="match status" value="1"/>
</dbReference>
<evidence type="ECO:0000256" key="3">
    <source>
        <dbReference type="RuleBase" id="RU003682"/>
    </source>
</evidence>
<evidence type="ECO:0000259" key="4">
    <source>
        <dbReference type="PROSITE" id="PS51471"/>
    </source>
</evidence>
<dbReference type="EMBL" id="BMGC01000034">
    <property type="protein sequence ID" value="GGB43225.1"/>
    <property type="molecule type" value="Genomic_DNA"/>
</dbReference>
<organism evidence="5 6">
    <name type="scientific">Gordonia jinhuaensis</name>
    <dbReference type="NCBI Taxonomy" id="1517702"/>
    <lineage>
        <taxon>Bacteria</taxon>
        <taxon>Bacillati</taxon>
        <taxon>Actinomycetota</taxon>
        <taxon>Actinomycetes</taxon>
        <taxon>Mycobacteriales</taxon>
        <taxon>Gordoniaceae</taxon>
        <taxon>Gordonia</taxon>
    </lineage>
</organism>
<keyword evidence="2" id="KW-0045">Antibiotic biosynthesis</keyword>
<reference evidence="5" key="2">
    <citation type="submission" date="2020-09" db="EMBL/GenBank/DDBJ databases">
        <authorList>
            <person name="Sun Q."/>
            <person name="Zhou Y."/>
        </authorList>
    </citation>
    <scope>NUCLEOTIDE SEQUENCE</scope>
    <source>
        <strain evidence="5">CGMCC 1.12827</strain>
    </source>
</reference>
<dbReference type="PANTHER" id="PTHR47990">
    <property type="entry name" value="2-OXOGLUTARATE (2OG) AND FE(II)-DEPENDENT OXYGENASE SUPERFAMILY PROTEIN-RELATED"/>
    <property type="match status" value="1"/>
</dbReference>
<sequence>MIPLIDIDEWRTGSAHTRAHMASRLDSALCESGFLMLSGHGVSAQLREDIRGAAREFFALPAEVKATYAAPIYGRGWIGPGKEANSFYGEDGDEARPDLKETYTIGHDQPTGDAAIDAQWFAPNVWPTQVPGLQALCTEYTAAMRALNDEMLEMCAAALGLPDDWFTSRCAAAPHTFNINRYPPMSVTGTPAPGQFRVAPHTDWGMLTLLDRQVGYGGLEVQIGDPDPAAPDAPDADAPGEWVSAPEVPDAFTVNIGDILARWTGDRWRSTRHRVLPPQDAAPEEELISLIMFFETNVDSLVAPIPGVVGKSAYEPVTAGDYLMERASAASVG</sequence>
<feature type="domain" description="Fe2OG dioxygenase" evidence="4">
    <location>
        <begin position="170"/>
        <end position="296"/>
    </location>
</feature>
<protein>
    <submittedName>
        <fullName evidence="5">Oxidoreductase</fullName>
    </submittedName>
</protein>
<comment type="caution">
    <text evidence="5">The sequence shown here is derived from an EMBL/GenBank/DDBJ whole genome shotgun (WGS) entry which is preliminary data.</text>
</comment>
<keyword evidence="3" id="KW-0408">Iron</keyword>
<dbReference type="InterPro" id="IPR027443">
    <property type="entry name" value="IPNS-like_sf"/>
</dbReference>
<dbReference type="GO" id="GO:0046872">
    <property type="term" value="F:metal ion binding"/>
    <property type="evidence" value="ECO:0007669"/>
    <property type="project" value="UniProtKB-KW"/>
</dbReference>
<dbReference type="InterPro" id="IPR026992">
    <property type="entry name" value="DIOX_N"/>
</dbReference>
<dbReference type="InterPro" id="IPR005123">
    <property type="entry name" value="Oxoglu/Fe-dep_dioxygenase_dom"/>
</dbReference>